<dbReference type="GO" id="GO:0036088">
    <property type="term" value="P:D-serine catabolic process"/>
    <property type="evidence" value="ECO:0007669"/>
    <property type="project" value="TreeGrafter"/>
</dbReference>
<evidence type="ECO:0000256" key="1">
    <source>
        <dbReference type="ARBA" id="ARBA00005323"/>
    </source>
</evidence>
<feature type="domain" description="D-serine dehydratase-like" evidence="3">
    <location>
        <begin position="253"/>
        <end position="344"/>
    </location>
</feature>
<dbReference type="RefSeq" id="WP_330929925.1">
    <property type="nucleotide sequence ID" value="NZ_CP119075.1"/>
</dbReference>
<sequence>MHVDDLASPSILVLAPRLEHNLRAMQSACDAAGMELRPHIKTHKLLPIARRQLELGAKGLTCAKLSEAEAMLPSGVREIFLAHSLVDHRQAARIAALCDQLDELRVAVTSEAHAETLITLAAQVGRPLHAMMAIDSGLDREGVRDVASAQRIAARLARAPQVELAGFYTHEGQFYTKPNDQREAGIVRMLTDLRAIRDAIDPALPLWPGSSMTARAIADGHADGVQAVRPGAYVFGDMALSTSTDVMPFADVALEVLATVVDRPTADLALIDAGSKTFSSDRTAAGVSAVAADGRDLSVVRVNEEHGYLRGADVASLQLGERIRFVPAHVCTVVNLTSHVTLIDSDDYVSASWPVDARGCTQ</sequence>
<dbReference type="InterPro" id="IPR042208">
    <property type="entry name" value="D-ser_dehydrat-like_sf"/>
</dbReference>
<dbReference type="InterPro" id="IPR001608">
    <property type="entry name" value="Ala_racemase_N"/>
</dbReference>
<dbReference type="InterPro" id="IPR029066">
    <property type="entry name" value="PLP-binding_barrel"/>
</dbReference>
<dbReference type="PANTHER" id="PTHR28004">
    <property type="entry name" value="ZGC:162816-RELATED"/>
    <property type="match status" value="1"/>
</dbReference>
<name>A0AAE9ZYR7_9BACT</name>
<comment type="similarity">
    <text evidence="1">Belongs to the DSD1 family.</text>
</comment>
<dbReference type="EC" id="5.1.1.1" evidence="4"/>
<evidence type="ECO:0000256" key="2">
    <source>
        <dbReference type="ARBA" id="ARBA00023239"/>
    </source>
</evidence>
<keyword evidence="4" id="KW-0413">Isomerase</keyword>
<dbReference type="Pfam" id="PF14031">
    <property type="entry name" value="D-ser_dehydrat"/>
    <property type="match status" value="1"/>
</dbReference>
<keyword evidence="5" id="KW-1185">Reference proteome</keyword>
<dbReference type="SMART" id="SM01119">
    <property type="entry name" value="D-ser_dehydrat"/>
    <property type="match status" value="1"/>
</dbReference>
<evidence type="ECO:0000259" key="3">
    <source>
        <dbReference type="SMART" id="SM01119"/>
    </source>
</evidence>
<evidence type="ECO:0000313" key="5">
    <source>
        <dbReference type="Proteomes" id="UP001218638"/>
    </source>
</evidence>
<gene>
    <name evidence="4" type="ORF">PXH66_15385</name>
</gene>
<keyword evidence="2" id="KW-0456">Lyase</keyword>
<dbReference type="Proteomes" id="UP001218638">
    <property type="component" value="Chromosome"/>
</dbReference>
<accession>A0AAE9ZYR7</accession>
<dbReference type="InterPro" id="IPR051466">
    <property type="entry name" value="D-amino_acid_metab_enzyme"/>
</dbReference>
<dbReference type="Gene3D" id="2.40.37.20">
    <property type="entry name" value="D-serine dehydratase-like domain"/>
    <property type="match status" value="1"/>
</dbReference>
<protein>
    <submittedName>
        <fullName evidence="4">Alanine racemase</fullName>
        <ecNumber evidence="4">5.1.1.1</ecNumber>
    </submittedName>
</protein>
<organism evidence="4 5">
    <name type="scientific">Synoicihabitans lomoniglobus</name>
    <dbReference type="NCBI Taxonomy" id="2909285"/>
    <lineage>
        <taxon>Bacteria</taxon>
        <taxon>Pseudomonadati</taxon>
        <taxon>Verrucomicrobiota</taxon>
        <taxon>Opitutia</taxon>
        <taxon>Opitutales</taxon>
        <taxon>Opitutaceae</taxon>
        <taxon>Synoicihabitans</taxon>
    </lineage>
</organism>
<proteinExistence type="inferred from homology"/>
<dbReference type="GO" id="GO:0008721">
    <property type="term" value="F:D-serine ammonia-lyase activity"/>
    <property type="evidence" value="ECO:0007669"/>
    <property type="project" value="TreeGrafter"/>
</dbReference>
<reference evidence="4" key="1">
    <citation type="submission" date="2023-03" db="EMBL/GenBank/DDBJ databases">
        <title>Lomoglobus Profundus gen. nov., sp. nov., a novel member of the phylum Verrucomicrobia, isolated from deep-marine sediment of South China Sea.</title>
        <authorList>
            <person name="Ahmad T."/>
            <person name="Ishaq S.E."/>
            <person name="Wang F."/>
        </authorList>
    </citation>
    <scope>NUCLEOTIDE SEQUENCE</scope>
    <source>
        <strain evidence="4">LMO-M01</strain>
    </source>
</reference>
<dbReference type="EMBL" id="CP119075">
    <property type="protein sequence ID" value="WED63718.1"/>
    <property type="molecule type" value="Genomic_DNA"/>
</dbReference>
<dbReference type="KEGG" id="slom:PXH66_15385"/>
<dbReference type="AlphaFoldDB" id="A0AAE9ZYR7"/>
<dbReference type="PANTHER" id="PTHR28004:SF2">
    <property type="entry name" value="D-SERINE DEHYDRATASE"/>
    <property type="match status" value="1"/>
</dbReference>
<dbReference type="SUPFAM" id="SSF51419">
    <property type="entry name" value="PLP-binding barrel"/>
    <property type="match status" value="1"/>
</dbReference>
<dbReference type="Gene3D" id="3.20.20.10">
    <property type="entry name" value="Alanine racemase"/>
    <property type="match status" value="1"/>
</dbReference>
<dbReference type="GO" id="GO:0008784">
    <property type="term" value="F:alanine racemase activity"/>
    <property type="evidence" value="ECO:0007669"/>
    <property type="project" value="UniProtKB-EC"/>
</dbReference>
<evidence type="ECO:0000313" key="4">
    <source>
        <dbReference type="EMBL" id="WED63718.1"/>
    </source>
</evidence>
<dbReference type="Pfam" id="PF01168">
    <property type="entry name" value="Ala_racemase_N"/>
    <property type="match status" value="1"/>
</dbReference>
<dbReference type="InterPro" id="IPR026956">
    <property type="entry name" value="D-ser_dehydrat-like_dom"/>
</dbReference>